<evidence type="ECO:0000313" key="2">
    <source>
        <dbReference type="EMBL" id="JAP10838.1"/>
    </source>
</evidence>
<organism evidence="2">
    <name type="scientific">Solanum chacoense</name>
    <name type="common">Chaco potato</name>
    <dbReference type="NCBI Taxonomy" id="4108"/>
    <lineage>
        <taxon>Eukaryota</taxon>
        <taxon>Viridiplantae</taxon>
        <taxon>Streptophyta</taxon>
        <taxon>Embryophyta</taxon>
        <taxon>Tracheophyta</taxon>
        <taxon>Spermatophyta</taxon>
        <taxon>Magnoliopsida</taxon>
        <taxon>eudicotyledons</taxon>
        <taxon>Gunneridae</taxon>
        <taxon>Pentapetalae</taxon>
        <taxon>asterids</taxon>
        <taxon>lamiids</taxon>
        <taxon>Solanales</taxon>
        <taxon>Solanaceae</taxon>
        <taxon>Solanoideae</taxon>
        <taxon>Solaneae</taxon>
        <taxon>Solanum</taxon>
    </lineage>
</organism>
<feature type="non-terminal residue" evidence="2">
    <location>
        <position position="68"/>
    </location>
</feature>
<feature type="compositionally biased region" description="Polar residues" evidence="1">
    <location>
        <begin position="46"/>
        <end position="60"/>
    </location>
</feature>
<evidence type="ECO:0000256" key="1">
    <source>
        <dbReference type="SAM" id="MobiDB-lite"/>
    </source>
</evidence>
<sequence>MCIVFFFLNHLIENPESAIAPQPGHINQTKRINISRSKSYTLNLFDNMPQPNHNKNSHTINGKGKKLS</sequence>
<dbReference type="EMBL" id="GEDG01032385">
    <property type="protein sequence ID" value="JAP10838.1"/>
    <property type="molecule type" value="Transcribed_RNA"/>
</dbReference>
<dbReference type="AlphaFoldDB" id="A0A0V0GU71"/>
<name>A0A0V0GU71_SOLCH</name>
<accession>A0A0V0GU71</accession>
<feature type="region of interest" description="Disordered" evidence="1">
    <location>
        <begin position="46"/>
        <end position="68"/>
    </location>
</feature>
<proteinExistence type="predicted"/>
<reference evidence="2" key="1">
    <citation type="submission" date="2015-12" db="EMBL/GenBank/DDBJ databases">
        <title>Gene expression during late stages of embryo sac development: a critical building block for successful pollen-pistil interactions.</title>
        <authorList>
            <person name="Liu Y."/>
            <person name="Joly V."/>
            <person name="Sabar M."/>
            <person name="Matton D.P."/>
        </authorList>
    </citation>
    <scope>NUCLEOTIDE SEQUENCE</scope>
</reference>
<protein>
    <submittedName>
        <fullName evidence="2">Putative ovule protein</fullName>
    </submittedName>
</protein>